<dbReference type="EMBL" id="BAAAZP010000172">
    <property type="protein sequence ID" value="GAA3703406.1"/>
    <property type="molecule type" value="Genomic_DNA"/>
</dbReference>
<dbReference type="RefSeq" id="WP_344891071.1">
    <property type="nucleotide sequence ID" value="NZ_BAAAZP010000172.1"/>
</dbReference>
<evidence type="ECO:0000313" key="2">
    <source>
        <dbReference type="EMBL" id="GAA3703406.1"/>
    </source>
</evidence>
<dbReference type="Proteomes" id="UP001500902">
    <property type="component" value="Unassembled WGS sequence"/>
</dbReference>
<comment type="caution">
    <text evidence="2">The sequence shown here is derived from an EMBL/GenBank/DDBJ whole genome shotgun (WGS) entry which is preliminary data.</text>
</comment>
<name>A0ABP7DE65_9ACTN</name>
<keyword evidence="3" id="KW-1185">Reference proteome</keyword>
<feature type="signal peptide" evidence="1">
    <location>
        <begin position="1"/>
        <end position="19"/>
    </location>
</feature>
<reference evidence="3" key="1">
    <citation type="journal article" date="2019" name="Int. J. Syst. Evol. Microbiol.">
        <title>The Global Catalogue of Microorganisms (GCM) 10K type strain sequencing project: providing services to taxonomists for standard genome sequencing and annotation.</title>
        <authorList>
            <consortium name="The Broad Institute Genomics Platform"/>
            <consortium name="The Broad Institute Genome Sequencing Center for Infectious Disease"/>
            <person name="Wu L."/>
            <person name="Ma J."/>
        </authorList>
    </citation>
    <scope>NUCLEOTIDE SEQUENCE [LARGE SCALE GENOMIC DNA]</scope>
    <source>
        <strain evidence="3">JCM 16904</strain>
    </source>
</reference>
<evidence type="ECO:0000313" key="3">
    <source>
        <dbReference type="Proteomes" id="UP001500902"/>
    </source>
</evidence>
<sequence length="361" mass="39369">MKFVTVLVLLLAVCGADMSATRVATWRLTYAVRGLTGEMASTEFGAIGATGRGQAWALLERSRRESSSRSWTMLRWDGLSWRPTALPKGVKGSNAEFAASPSGDDLWMFTGDRPFQLTGDRWVHRPWASRFARESVAVGAKDDVWISEYGGPDDYSGSGLSHWDGGSWKPVPESSPYGDHDWVSRVAAPDRGEVWAVAHSQGVATVIRRDSSGWVTTPLPPAPGCPPSPAGGFYGMAARAHDDVWLVTQSRSERSGSCELPGRGMVARWDGTAWTWLDLPLTATWLPAVRADRVGGVWIAVNPAHGQSYVLNFRDGRWTRSTLPAEGGWAGFVDIVPVPGTTRLWALARRVDGTLLIYELD</sequence>
<accession>A0ABP7DE65</accession>
<organism evidence="2 3">
    <name type="scientific">Nonomuraea antimicrobica</name>
    <dbReference type="NCBI Taxonomy" id="561173"/>
    <lineage>
        <taxon>Bacteria</taxon>
        <taxon>Bacillati</taxon>
        <taxon>Actinomycetota</taxon>
        <taxon>Actinomycetes</taxon>
        <taxon>Streptosporangiales</taxon>
        <taxon>Streptosporangiaceae</taxon>
        <taxon>Nonomuraea</taxon>
    </lineage>
</organism>
<keyword evidence="1" id="KW-0732">Signal</keyword>
<protein>
    <submittedName>
        <fullName evidence="2">Uncharacterized protein</fullName>
    </submittedName>
</protein>
<dbReference type="SUPFAM" id="SSF69322">
    <property type="entry name" value="Tricorn protease domain 2"/>
    <property type="match status" value="1"/>
</dbReference>
<feature type="chain" id="PRO_5047357841" evidence="1">
    <location>
        <begin position="20"/>
        <end position="361"/>
    </location>
</feature>
<proteinExistence type="predicted"/>
<evidence type="ECO:0000256" key="1">
    <source>
        <dbReference type="SAM" id="SignalP"/>
    </source>
</evidence>
<gene>
    <name evidence="2" type="ORF">GCM10022224_081470</name>
</gene>